<dbReference type="Proteomes" id="UP000499080">
    <property type="component" value="Unassembled WGS sequence"/>
</dbReference>
<proteinExistence type="predicted"/>
<reference evidence="1 2" key="1">
    <citation type="journal article" date="2019" name="Sci. Rep.">
        <title>Orb-weaving spider Araneus ventricosus genome elucidates the spidroin gene catalogue.</title>
        <authorList>
            <person name="Kono N."/>
            <person name="Nakamura H."/>
            <person name="Ohtoshi R."/>
            <person name="Moran D.A.P."/>
            <person name="Shinohara A."/>
            <person name="Yoshida Y."/>
            <person name="Fujiwara M."/>
            <person name="Mori M."/>
            <person name="Tomita M."/>
            <person name="Arakawa K."/>
        </authorList>
    </citation>
    <scope>NUCLEOTIDE SEQUENCE [LARGE SCALE GENOMIC DNA]</scope>
</reference>
<evidence type="ECO:0000313" key="2">
    <source>
        <dbReference type="Proteomes" id="UP000499080"/>
    </source>
</evidence>
<dbReference type="AlphaFoldDB" id="A0A4Y2SMH6"/>
<accession>A0A4Y2SMH6</accession>
<keyword evidence="2" id="KW-1185">Reference proteome</keyword>
<name>A0A4Y2SMH6_ARAVE</name>
<gene>
    <name evidence="1" type="ORF">AVEN_121285_1</name>
</gene>
<protein>
    <recommendedName>
        <fullName evidence="3">C2H2-type domain-containing protein</fullName>
    </recommendedName>
</protein>
<organism evidence="1 2">
    <name type="scientific">Araneus ventricosus</name>
    <name type="common">Orbweaver spider</name>
    <name type="synonym">Epeira ventricosa</name>
    <dbReference type="NCBI Taxonomy" id="182803"/>
    <lineage>
        <taxon>Eukaryota</taxon>
        <taxon>Metazoa</taxon>
        <taxon>Ecdysozoa</taxon>
        <taxon>Arthropoda</taxon>
        <taxon>Chelicerata</taxon>
        <taxon>Arachnida</taxon>
        <taxon>Araneae</taxon>
        <taxon>Araneomorphae</taxon>
        <taxon>Entelegynae</taxon>
        <taxon>Araneoidea</taxon>
        <taxon>Araneidae</taxon>
        <taxon>Araneus</taxon>
    </lineage>
</organism>
<dbReference type="Gene3D" id="3.30.160.60">
    <property type="entry name" value="Classic Zinc Finger"/>
    <property type="match status" value="1"/>
</dbReference>
<evidence type="ECO:0008006" key="3">
    <source>
        <dbReference type="Google" id="ProtNLM"/>
    </source>
</evidence>
<dbReference type="EMBL" id="BGPR01022805">
    <property type="protein sequence ID" value="GBN89484.1"/>
    <property type="molecule type" value="Genomic_DNA"/>
</dbReference>
<evidence type="ECO:0000313" key="1">
    <source>
        <dbReference type="EMBL" id="GBN89484.1"/>
    </source>
</evidence>
<comment type="caution">
    <text evidence="1">The sequence shown here is derived from an EMBL/GenBank/DDBJ whole genome shotgun (WGS) entry which is preliminary data.</text>
</comment>
<sequence length="117" mass="13645">MSEVTSPSVKTVLLFLPLLRRLLREIQESLSSNRVEKHSLAHFVERVCKMFENIFVPERYLTFAKGCEKTFTAKFTLQAHYRHVSQTEKKHFACIICTMKFDSIVHLARQSLSHKSC</sequence>